<reference evidence="6 7" key="1">
    <citation type="submission" date="2009-11" db="EMBL/GenBank/DDBJ databases">
        <title>Annotation of Allomyces macrogynus ATCC 38327.</title>
        <authorList>
            <consortium name="The Broad Institute Genome Sequencing Platform"/>
            <person name="Russ C."/>
            <person name="Cuomo C."/>
            <person name="Burger G."/>
            <person name="Gray M.W."/>
            <person name="Holland P.W.H."/>
            <person name="King N."/>
            <person name="Lang F.B.F."/>
            <person name="Roger A.J."/>
            <person name="Ruiz-Trillo I."/>
            <person name="Young S.K."/>
            <person name="Zeng Q."/>
            <person name="Gargeya S."/>
            <person name="Fitzgerald M."/>
            <person name="Haas B."/>
            <person name="Abouelleil A."/>
            <person name="Alvarado L."/>
            <person name="Arachchi H.M."/>
            <person name="Berlin A."/>
            <person name="Chapman S.B."/>
            <person name="Gearin G."/>
            <person name="Goldberg J."/>
            <person name="Griggs A."/>
            <person name="Gujja S."/>
            <person name="Hansen M."/>
            <person name="Heiman D."/>
            <person name="Howarth C."/>
            <person name="Larimer J."/>
            <person name="Lui A."/>
            <person name="MacDonald P.J.P."/>
            <person name="McCowen C."/>
            <person name="Montmayeur A."/>
            <person name="Murphy C."/>
            <person name="Neiman D."/>
            <person name="Pearson M."/>
            <person name="Priest M."/>
            <person name="Roberts A."/>
            <person name="Saif S."/>
            <person name="Shea T."/>
            <person name="Sisk P."/>
            <person name="Stolte C."/>
            <person name="Sykes S."/>
            <person name="Wortman J."/>
            <person name="Nusbaum C."/>
            <person name="Birren B."/>
        </authorList>
    </citation>
    <scope>NUCLEOTIDE SEQUENCE [LARGE SCALE GENOMIC DNA]</scope>
    <source>
        <strain evidence="6 7">ATCC 38327</strain>
    </source>
</reference>
<feature type="region of interest" description="Disordered" evidence="4">
    <location>
        <begin position="149"/>
        <end position="214"/>
    </location>
</feature>
<gene>
    <name evidence="6" type="ORF">AMAG_19688</name>
</gene>
<dbReference type="eggNOG" id="KOG1131">
    <property type="taxonomic scope" value="Eukaryota"/>
</dbReference>
<proteinExistence type="predicted"/>
<dbReference type="GO" id="GO:0005634">
    <property type="term" value="C:nucleus"/>
    <property type="evidence" value="ECO:0007669"/>
    <property type="project" value="TreeGrafter"/>
</dbReference>
<evidence type="ECO:0000256" key="4">
    <source>
        <dbReference type="SAM" id="MobiDB-lite"/>
    </source>
</evidence>
<evidence type="ECO:0000313" key="7">
    <source>
        <dbReference type="Proteomes" id="UP000054350"/>
    </source>
</evidence>
<keyword evidence="1" id="KW-0547">Nucleotide-binding</keyword>
<reference evidence="7" key="2">
    <citation type="submission" date="2009-11" db="EMBL/GenBank/DDBJ databases">
        <title>The Genome Sequence of Allomyces macrogynus strain ATCC 38327.</title>
        <authorList>
            <consortium name="The Broad Institute Genome Sequencing Platform"/>
            <person name="Russ C."/>
            <person name="Cuomo C."/>
            <person name="Shea T."/>
            <person name="Young S.K."/>
            <person name="Zeng Q."/>
            <person name="Koehrsen M."/>
            <person name="Haas B."/>
            <person name="Borodovsky M."/>
            <person name="Guigo R."/>
            <person name="Alvarado L."/>
            <person name="Berlin A."/>
            <person name="Borenstein D."/>
            <person name="Chen Z."/>
            <person name="Engels R."/>
            <person name="Freedman E."/>
            <person name="Gellesch M."/>
            <person name="Goldberg J."/>
            <person name="Griggs A."/>
            <person name="Gujja S."/>
            <person name="Heiman D."/>
            <person name="Hepburn T."/>
            <person name="Howarth C."/>
            <person name="Jen D."/>
            <person name="Larson L."/>
            <person name="Lewis B."/>
            <person name="Mehta T."/>
            <person name="Park D."/>
            <person name="Pearson M."/>
            <person name="Roberts A."/>
            <person name="Saif S."/>
            <person name="Shenoy N."/>
            <person name="Sisk P."/>
            <person name="Stolte C."/>
            <person name="Sykes S."/>
            <person name="Walk T."/>
            <person name="White J."/>
            <person name="Yandava C."/>
            <person name="Burger G."/>
            <person name="Gray M.W."/>
            <person name="Holland P.W.H."/>
            <person name="King N."/>
            <person name="Lang F.B.F."/>
            <person name="Roger A.J."/>
            <person name="Ruiz-Trillo I."/>
            <person name="Lander E."/>
            <person name="Nusbaum C."/>
        </authorList>
    </citation>
    <scope>NUCLEOTIDE SEQUENCE [LARGE SCALE GENOMIC DNA]</scope>
    <source>
        <strain evidence="7">ATCC 38327</strain>
    </source>
</reference>
<dbReference type="VEuPathDB" id="FungiDB:AMAG_19688"/>
<keyword evidence="3" id="KW-0067">ATP-binding</keyword>
<protein>
    <recommendedName>
        <fullName evidence="5">Helicase ATP-binding domain-containing protein</fullName>
    </recommendedName>
</protein>
<dbReference type="Gene3D" id="3.40.50.300">
    <property type="entry name" value="P-loop containing nucleotide triphosphate hydrolases"/>
    <property type="match status" value="1"/>
</dbReference>
<name>A0A0L0SYW7_ALLM3</name>
<dbReference type="PANTHER" id="PTHR11472">
    <property type="entry name" value="DNA REPAIR DEAD HELICASE RAD3/XP-D SUBFAMILY MEMBER"/>
    <property type="match status" value="1"/>
</dbReference>
<dbReference type="STRING" id="578462.A0A0L0SYW7"/>
<dbReference type="AlphaFoldDB" id="A0A0L0SYW7"/>
<dbReference type="SMART" id="SM00488">
    <property type="entry name" value="DEXDc2"/>
    <property type="match status" value="1"/>
</dbReference>
<dbReference type="EMBL" id="GG745354">
    <property type="protein sequence ID" value="KNE67701.1"/>
    <property type="molecule type" value="Genomic_DNA"/>
</dbReference>
<dbReference type="GO" id="GO:0005524">
    <property type="term" value="F:ATP binding"/>
    <property type="evidence" value="ECO:0007669"/>
    <property type="project" value="UniProtKB-KW"/>
</dbReference>
<accession>A0A0L0SYW7</accession>
<keyword evidence="7" id="KW-1185">Reference proteome</keyword>
<feature type="domain" description="Helicase ATP-binding" evidence="5">
    <location>
        <begin position="8"/>
        <end position="254"/>
    </location>
</feature>
<dbReference type="Pfam" id="PF06733">
    <property type="entry name" value="DEAD_2"/>
    <property type="match status" value="1"/>
</dbReference>
<dbReference type="PANTHER" id="PTHR11472:SF1">
    <property type="entry name" value="GENERAL TRANSCRIPTION AND DNA REPAIR FACTOR IIH HELICASE SUBUNIT XPD"/>
    <property type="match status" value="1"/>
</dbReference>
<keyword evidence="2" id="KW-0378">Hydrolase</keyword>
<dbReference type="InterPro" id="IPR014013">
    <property type="entry name" value="Helic_SF1/SF2_ATP-bd_DinG/Rad3"/>
</dbReference>
<sequence length="254" mass="27872">MKSVDIDGLEVLFPYDYIYPEQFKYMCDLKRTIDLNGPCLLEMPSGTGKTVSLLSLIVAYLMAPQPEGTPRRKLVYCSRTVPEIEKALLELKRLMAFRARALGQEEPFLALGLSSRKNLCVNPDVVKEKWGKAVDAKCRSLTASWVRSKAANTKVTRHGRHDTGRRGRSQGAGPRRVAPTPAVATSQDEEDDDDEGHAGSDRGAGDDAMDVDGAEAAPPALCDWFEGLENAGESAVLPMGVYTLDELREWGKTI</sequence>
<evidence type="ECO:0000313" key="6">
    <source>
        <dbReference type="EMBL" id="KNE67701.1"/>
    </source>
</evidence>
<dbReference type="OrthoDB" id="272481at2759"/>
<dbReference type="GO" id="GO:0045951">
    <property type="term" value="P:positive regulation of mitotic recombination"/>
    <property type="evidence" value="ECO:0007669"/>
    <property type="project" value="TreeGrafter"/>
</dbReference>
<dbReference type="GO" id="GO:0006366">
    <property type="term" value="P:transcription by RNA polymerase II"/>
    <property type="evidence" value="ECO:0007669"/>
    <property type="project" value="TreeGrafter"/>
</dbReference>
<dbReference type="InterPro" id="IPR045028">
    <property type="entry name" value="DinG/Rad3-like"/>
</dbReference>
<organism evidence="6 7">
    <name type="scientific">Allomyces macrogynus (strain ATCC 38327)</name>
    <name type="common">Allomyces javanicus var. macrogynus</name>
    <dbReference type="NCBI Taxonomy" id="578462"/>
    <lineage>
        <taxon>Eukaryota</taxon>
        <taxon>Fungi</taxon>
        <taxon>Fungi incertae sedis</taxon>
        <taxon>Blastocladiomycota</taxon>
        <taxon>Blastocladiomycetes</taxon>
        <taxon>Blastocladiales</taxon>
        <taxon>Blastocladiaceae</taxon>
        <taxon>Allomyces</taxon>
    </lineage>
</organism>
<dbReference type="SUPFAM" id="SSF52540">
    <property type="entry name" value="P-loop containing nucleoside triphosphate hydrolases"/>
    <property type="match status" value="1"/>
</dbReference>
<evidence type="ECO:0000256" key="1">
    <source>
        <dbReference type="ARBA" id="ARBA00022741"/>
    </source>
</evidence>
<dbReference type="InterPro" id="IPR006554">
    <property type="entry name" value="Helicase-like_DEXD_c2"/>
</dbReference>
<dbReference type="PROSITE" id="PS51193">
    <property type="entry name" value="HELICASE_ATP_BIND_2"/>
    <property type="match status" value="1"/>
</dbReference>
<evidence type="ECO:0000256" key="3">
    <source>
        <dbReference type="ARBA" id="ARBA00022840"/>
    </source>
</evidence>
<dbReference type="InterPro" id="IPR027417">
    <property type="entry name" value="P-loop_NTPase"/>
</dbReference>
<feature type="compositionally biased region" description="Basic and acidic residues" evidence="4">
    <location>
        <begin position="196"/>
        <end position="205"/>
    </location>
</feature>
<dbReference type="InterPro" id="IPR010614">
    <property type="entry name" value="RAD3-like_helicase_DEAD"/>
</dbReference>
<evidence type="ECO:0000256" key="2">
    <source>
        <dbReference type="ARBA" id="ARBA00022801"/>
    </source>
</evidence>
<dbReference type="GO" id="GO:0003684">
    <property type="term" value="F:damaged DNA binding"/>
    <property type="evidence" value="ECO:0007669"/>
    <property type="project" value="TreeGrafter"/>
</dbReference>
<evidence type="ECO:0000259" key="5">
    <source>
        <dbReference type="PROSITE" id="PS51193"/>
    </source>
</evidence>
<dbReference type="GO" id="GO:0016818">
    <property type="term" value="F:hydrolase activity, acting on acid anhydrides, in phosphorus-containing anhydrides"/>
    <property type="evidence" value="ECO:0007669"/>
    <property type="project" value="InterPro"/>
</dbReference>
<dbReference type="Proteomes" id="UP000054350">
    <property type="component" value="Unassembled WGS sequence"/>
</dbReference>
<dbReference type="GO" id="GO:0003678">
    <property type="term" value="F:DNA helicase activity"/>
    <property type="evidence" value="ECO:0007669"/>
    <property type="project" value="InterPro"/>
</dbReference>